<dbReference type="EMBL" id="AMZH03003370">
    <property type="protein sequence ID" value="RRT72553.1"/>
    <property type="molecule type" value="Genomic_DNA"/>
</dbReference>
<evidence type="ECO:0000313" key="1">
    <source>
        <dbReference type="EMBL" id="RRT72553.1"/>
    </source>
</evidence>
<organism evidence="1 2">
    <name type="scientific">Ensete ventricosum</name>
    <name type="common">Abyssinian banana</name>
    <name type="synonym">Musa ensete</name>
    <dbReference type="NCBI Taxonomy" id="4639"/>
    <lineage>
        <taxon>Eukaryota</taxon>
        <taxon>Viridiplantae</taxon>
        <taxon>Streptophyta</taxon>
        <taxon>Embryophyta</taxon>
        <taxon>Tracheophyta</taxon>
        <taxon>Spermatophyta</taxon>
        <taxon>Magnoliopsida</taxon>
        <taxon>Liliopsida</taxon>
        <taxon>Zingiberales</taxon>
        <taxon>Musaceae</taxon>
        <taxon>Ensete</taxon>
    </lineage>
</organism>
<proteinExistence type="predicted"/>
<comment type="caution">
    <text evidence="1">The sequence shown here is derived from an EMBL/GenBank/DDBJ whole genome shotgun (WGS) entry which is preliminary data.</text>
</comment>
<accession>A0A427A8K9</accession>
<sequence length="103" mass="11041">MLRVDGLLDNGTIESTHHEKLLTDVSSGVNHVPTTAVLFKSQTALCTSVVKRNCWVRGACRLDDAVVVPPTASEAAVSGLLKFPKEVAATGKVRGGAQRRGWW</sequence>
<dbReference type="AlphaFoldDB" id="A0A427A8K9"/>
<gene>
    <name evidence="1" type="ORF">B296_00016100</name>
</gene>
<reference evidence="1 2" key="1">
    <citation type="journal article" date="2014" name="Agronomy (Basel)">
        <title>A Draft Genome Sequence for Ensete ventricosum, the Drought-Tolerant Tree Against Hunger.</title>
        <authorList>
            <person name="Harrison J."/>
            <person name="Moore K.A."/>
            <person name="Paszkiewicz K."/>
            <person name="Jones T."/>
            <person name="Grant M."/>
            <person name="Ambacheew D."/>
            <person name="Muzemil S."/>
            <person name="Studholme D.J."/>
        </authorList>
    </citation>
    <scope>NUCLEOTIDE SEQUENCE [LARGE SCALE GENOMIC DNA]</scope>
</reference>
<protein>
    <submittedName>
        <fullName evidence="1">Uncharacterized protein</fullName>
    </submittedName>
</protein>
<evidence type="ECO:0000313" key="2">
    <source>
        <dbReference type="Proteomes" id="UP000287651"/>
    </source>
</evidence>
<name>A0A427A8K9_ENSVE</name>
<dbReference type="Proteomes" id="UP000287651">
    <property type="component" value="Unassembled WGS sequence"/>
</dbReference>